<dbReference type="RefSeq" id="WP_072851591.1">
    <property type="nucleotide sequence ID" value="NZ_FQVI01000010.1"/>
</dbReference>
<dbReference type="OrthoDB" id="517663at2"/>
<evidence type="ECO:0000256" key="1">
    <source>
        <dbReference type="SAM" id="MobiDB-lite"/>
    </source>
</evidence>
<evidence type="ECO:0000256" key="2">
    <source>
        <dbReference type="SAM" id="Phobius"/>
    </source>
</evidence>
<evidence type="ECO:0000313" key="5">
    <source>
        <dbReference type="Proteomes" id="UP000184245"/>
    </source>
</evidence>
<keyword evidence="5" id="KW-1185">Reference proteome</keyword>
<dbReference type="STRING" id="1122155.SAMN02745158_02179"/>
<dbReference type="SMART" id="SM01324">
    <property type="entry name" value="YARHG"/>
    <property type="match status" value="1"/>
</dbReference>
<reference evidence="4 5" key="1">
    <citation type="submission" date="2016-11" db="EMBL/GenBank/DDBJ databases">
        <authorList>
            <person name="Jaros S."/>
            <person name="Januszkiewicz K."/>
            <person name="Wedrychowicz H."/>
        </authorList>
    </citation>
    <scope>NUCLEOTIDE SEQUENCE [LARGE SCALE GENOMIC DNA]</scope>
    <source>
        <strain evidence="4 5">DSM 17459</strain>
    </source>
</reference>
<dbReference type="InterPro" id="IPR038434">
    <property type="entry name" value="YARHG_sf"/>
</dbReference>
<dbReference type="Pfam" id="PF13240">
    <property type="entry name" value="Zn_Ribbon_1"/>
    <property type="match status" value="1"/>
</dbReference>
<sequence>MYCQHCGKELPEDSAFCRYCGASQGLGDGKKPGKKKAAVAGIVAGAAVFLVILLCVILGGKKEKAAGPSEGTETVRKVQKESQTAEEQETVDAEETAQEEELPAVLGNFVVQRGTRTAALGDRELILYEEEQEVWSTQGTVGNRLMMTEDGLYYAREQTGSSLEYYDFEEKTQTVILGNYMGMEPVGLIGSKLYVKAAGKNDMDDHIIVEKDLSEGTVRELPFPDMWGDFSILTCGDRLYYLGGRTDVSASPLYEGDPATGNAVVLDQQAACGPFVREGKLYYVHCNEPGYDTESIFELTELEPGRGEGRVLLTDTYGEMGWLKSVENGYAVFDCYKDTESFQKVLDLAAGTVKRTDNQGEKSTELIGHDKEGFYYSAYSGEYTNGTWYPPKVYHVYYYNYAGGQIKDMGSVTGRAVGVDRDYIYYASSEDTADAAYGRVPFGSTAPEPVKTETPSDSSDREYILPGSDSRYYRKLDLEGLSAEEIRIARNEIYARHGYMFSTQDLQEYFSGKSWYTPSVPAEEFSEGMLNQTERANLDMIKEYERNTGINQ</sequence>
<protein>
    <submittedName>
        <fullName evidence="4">Zinc-ribbon domain-containing protein</fullName>
    </submittedName>
</protein>
<dbReference type="Gene3D" id="1.20.58.1690">
    <property type="match status" value="1"/>
</dbReference>
<keyword evidence="2" id="KW-1133">Transmembrane helix</keyword>
<dbReference type="Proteomes" id="UP000184245">
    <property type="component" value="Unassembled WGS sequence"/>
</dbReference>
<dbReference type="InterPro" id="IPR026870">
    <property type="entry name" value="Zinc_ribbon_dom"/>
</dbReference>
<evidence type="ECO:0000259" key="3">
    <source>
        <dbReference type="SMART" id="SM01324"/>
    </source>
</evidence>
<evidence type="ECO:0000313" key="4">
    <source>
        <dbReference type="EMBL" id="SHE99240.1"/>
    </source>
</evidence>
<gene>
    <name evidence="4" type="ORF">SAMN02745158_02179</name>
</gene>
<dbReference type="Pfam" id="PF13308">
    <property type="entry name" value="YARHG"/>
    <property type="match status" value="1"/>
</dbReference>
<keyword evidence="2" id="KW-0812">Transmembrane</keyword>
<accession>A0A1M4Y0N8</accession>
<organism evidence="4 5">
    <name type="scientific">Lactonifactor longoviformis DSM 17459</name>
    <dbReference type="NCBI Taxonomy" id="1122155"/>
    <lineage>
        <taxon>Bacteria</taxon>
        <taxon>Bacillati</taxon>
        <taxon>Bacillota</taxon>
        <taxon>Clostridia</taxon>
        <taxon>Eubacteriales</taxon>
        <taxon>Clostridiaceae</taxon>
        <taxon>Lactonifactor</taxon>
    </lineage>
</organism>
<feature type="domain" description="YARHG" evidence="3">
    <location>
        <begin position="461"/>
        <end position="546"/>
    </location>
</feature>
<feature type="transmembrane region" description="Helical" evidence="2">
    <location>
        <begin position="37"/>
        <end position="59"/>
    </location>
</feature>
<proteinExistence type="predicted"/>
<name>A0A1M4Y0N8_9CLOT</name>
<feature type="compositionally biased region" description="Acidic residues" evidence="1">
    <location>
        <begin position="84"/>
        <end position="98"/>
    </location>
</feature>
<dbReference type="SUPFAM" id="SSF82171">
    <property type="entry name" value="DPP6 N-terminal domain-like"/>
    <property type="match status" value="1"/>
</dbReference>
<dbReference type="InterPro" id="IPR025582">
    <property type="entry name" value="YARHG_dom"/>
</dbReference>
<keyword evidence="2" id="KW-0472">Membrane</keyword>
<feature type="region of interest" description="Disordered" evidence="1">
    <location>
        <begin position="440"/>
        <end position="461"/>
    </location>
</feature>
<dbReference type="EMBL" id="FQVI01000010">
    <property type="protein sequence ID" value="SHE99240.1"/>
    <property type="molecule type" value="Genomic_DNA"/>
</dbReference>
<feature type="region of interest" description="Disordered" evidence="1">
    <location>
        <begin position="64"/>
        <end position="98"/>
    </location>
</feature>
<dbReference type="AlphaFoldDB" id="A0A1M4Y0N8"/>